<organism evidence="6 7">
    <name type="scientific">Mycoplasmopsis bovis CQ-W70</name>
    <dbReference type="NCBI Taxonomy" id="1316930"/>
    <lineage>
        <taxon>Bacteria</taxon>
        <taxon>Bacillati</taxon>
        <taxon>Mycoplasmatota</taxon>
        <taxon>Mycoplasmoidales</taxon>
        <taxon>Metamycoplasmataceae</taxon>
        <taxon>Mycoplasmopsis</taxon>
    </lineage>
</organism>
<evidence type="ECO:0000313" key="6">
    <source>
        <dbReference type="EMBL" id="AIA33796.1"/>
    </source>
</evidence>
<dbReference type="InterPro" id="IPR001705">
    <property type="entry name" value="Ribosomal_bL33"/>
</dbReference>
<evidence type="ECO:0000256" key="1">
    <source>
        <dbReference type="ARBA" id="ARBA00007596"/>
    </source>
</evidence>
<dbReference type="GO" id="GO:0003735">
    <property type="term" value="F:structural constituent of ribosome"/>
    <property type="evidence" value="ECO:0007669"/>
    <property type="project" value="InterPro"/>
</dbReference>
<dbReference type="EMBL" id="CP005933">
    <property type="protein sequence ID" value="AIA33796.1"/>
    <property type="molecule type" value="Genomic_DNA"/>
</dbReference>
<dbReference type="SUPFAM" id="SSF57829">
    <property type="entry name" value="Zn-binding ribosomal proteins"/>
    <property type="match status" value="1"/>
</dbReference>
<dbReference type="PATRIC" id="fig|1316930.3.peg.217"/>
<sequence>MPRDGFTLFCTDCKMENYISKKNKKNTPEKVELKKFCARCNASTLHKEKK</sequence>
<dbReference type="HOGENOM" id="CLU_190949_0_2_14"/>
<evidence type="ECO:0000313" key="7">
    <source>
        <dbReference type="Proteomes" id="UP000027182"/>
    </source>
</evidence>
<dbReference type="Pfam" id="PF00471">
    <property type="entry name" value="Ribosomal_L33"/>
    <property type="match status" value="1"/>
</dbReference>
<dbReference type="InterPro" id="IPR018264">
    <property type="entry name" value="Ribosomal_bL33_CS"/>
</dbReference>
<dbReference type="PROSITE" id="PS00582">
    <property type="entry name" value="RIBOSOMAL_L33"/>
    <property type="match status" value="1"/>
</dbReference>
<dbReference type="HAMAP" id="MF_00294">
    <property type="entry name" value="Ribosomal_bL33"/>
    <property type="match status" value="1"/>
</dbReference>
<dbReference type="AlphaFoldDB" id="A0A059Y807"/>
<proteinExistence type="inferred from homology"/>
<dbReference type="GO" id="GO:0005737">
    <property type="term" value="C:cytoplasm"/>
    <property type="evidence" value="ECO:0007669"/>
    <property type="project" value="UniProtKB-ARBA"/>
</dbReference>
<dbReference type="RefSeq" id="WP_004024364.1">
    <property type="nucleotide sequence ID" value="NZ_CP005933.1"/>
</dbReference>
<keyword evidence="3 5" id="KW-0687">Ribonucleoprotein</keyword>
<accession>A0A059Y807</accession>
<name>A0A059Y807_MYCBV</name>
<dbReference type="InterPro" id="IPR038584">
    <property type="entry name" value="Ribosomal_bL33_sf"/>
</dbReference>
<evidence type="ECO:0000256" key="4">
    <source>
        <dbReference type="ARBA" id="ARBA00035176"/>
    </source>
</evidence>
<dbReference type="GO" id="GO:1990904">
    <property type="term" value="C:ribonucleoprotein complex"/>
    <property type="evidence" value="ECO:0007669"/>
    <property type="project" value="UniProtKB-KW"/>
</dbReference>
<dbReference type="GO" id="GO:0006412">
    <property type="term" value="P:translation"/>
    <property type="evidence" value="ECO:0007669"/>
    <property type="project" value="UniProtKB-UniRule"/>
</dbReference>
<dbReference type="NCBIfam" id="TIGR01023">
    <property type="entry name" value="rpmG_bact"/>
    <property type="match status" value="1"/>
</dbReference>
<dbReference type="GeneID" id="66645860"/>
<protein>
    <recommendedName>
        <fullName evidence="4 5">Large ribosomal subunit protein bL33</fullName>
    </recommendedName>
</protein>
<gene>
    <name evidence="5 6" type="primary">rpmG</name>
    <name evidence="6" type="ORF">K668_01040</name>
</gene>
<dbReference type="GO" id="GO:0005840">
    <property type="term" value="C:ribosome"/>
    <property type="evidence" value="ECO:0007669"/>
    <property type="project" value="UniProtKB-KW"/>
</dbReference>
<dbReference type="Gene3D" id="2.20.28.120">
    <property type="entry name" value="Ribosomal protein L33"/>
    <property type="match status" value="1"/>
</dbReference>
<comment type="similarity">
    <text evidence="1 5">Belongs to the bacterial ribosomal protein bL33 family.</text>
</comment>
<dbReference type="Proteomes" id="UP000027182">
    <property type="component" value="Chromosome"/>
</dbReference>
<reference evidence="6 7" key="1">
    <citation type="submission" date="2013-04" db="EMBL/GenBank/DDBJ databases">
        <authorList>
            <person name="Lin L."/>
            <person name="Zeng Z."/>
            <person name="Xie J."/>
            <person name="Luo L."/>
            <person name="Yang Z."/>
            <person name="Liang W."/>
            <person name="Lin H."/>
            <person name="Dong C."/>
            <person name="Sun Y."/>
        </authorList>
    </citation>
    <scope>NUCLEOTIDE SEQUENCE [LARGE SCALE GENOMIC DNA]</scope>
    <source>
        <strain evidence="6 7">CQ-W70</strain>
    </source>
</reference>
<dbReference type="PANTHER" id="PTHR43168:SF2">
    <property type="entry name" value="LARGE RIBOSOMAL SUBUNIT PROTEIN BL33C"/>
    <property type="match status" value="1"/>
</dbReference>
<dbReference type="NCBIfam" id="NF001860">
    <property type="entry name" value="PRK00595.1"/>
    <property type="match status" value="1"/>
</dbReference>
<dbReference type="KEGG" id="mbq:K668_01040"/>
<dbReference type="PANTHER" id="PTHR43168">
    <property type="entry name" value="50S RIBOSOMAL PROTEIN L33, CHLOROPLASTIC"/>
    <property type="match status" value="1"/>
</dbReference>
<dbReference type="NCBIfam" id="NF001764">
    <property type="entry name" value="PRK00504.1"/>
    <property type="match status" value="1"/>
</dbReference>
<dbReference type="InterPro" id="IPR011332">
    <property type="entry name" value="Ribosomal_zn-bd"/>
</dbReference>
<evidence type="ECO:0000256" key="2">
    <source>
        <dbReference type="ARBA" id="ARBA00022980"/>
    </source>
</evidence>
<keyword evidence="2 5" id="KW-0689">Ribosomal protein</keyword>
<evidence type="ECO:0000256" key="3">
    <source>
        <dbReference type="ARBA" id="ARBA00023274"/>
    </source>
</evidence>
<evidence type="ECO:0000256" key="5">
    <source>
        <dbReference type="HAMAP-Rule" id="MF_00294"/>
    </source>
</evidence>